<keyword evidence="9 17" id="KW-0547">Nucleotide-binding</keyword>
<dbReference type="Gene3D" id="3.90.190.20">
    <property type="entry name" value="Mur ligase, C-terminal domain"/>
    <property type="match status" value="1"/>
</dbReference>
<dbReference type="InterPro" id="IPR005762">
    <property type="entry name" value="MurD"/>
</dbReference>
<keyword evidence="7 17" id="KW-0963">Cytoplasm</keyword>
<evidence type="ECO:0000256" key="13">
    <source>
        <dbReference type="ARBA" id="ARBA00023316"/>
    </source>
</evidence>
<keyword evidence="12 17" id="KW-0573">Peptidoglycan synthesis</keyword>
<dbReference type="SUPFAM" id="SSF51984">
    <property type="entry name" value="MurCD N-terminal domain"/>
    <property type="match status" value="1"/>
</dbReference>
<feature type="domain" description="Mur ligase C-terminal" evidence="19">
    <location>
        <begin position="315"/>
        <end position="429"/>
    </location>
</feature>
<dbReference type="PANTHER" id="PTHR43692">
    <property type="entry name" value="UDP-N-ACETYLMURAMOYLALANINE--D-GLUTAMATE LIGASE"/>
    <property type="match status" value="1"/>
</dbReference>
<dbReference type="Gene3D" id="3.40.1190.10">
    <property type="entry name" value="Mur-like, catalytic domain"/>
    <property type="match status" value="1"/>
</dbReference>
<evidence type="ECO:0000256" key="6">
    <source>
        <dbReference type="ARBA" id="ARBA00015655"/>
    </source>
</evidence>
<dbReference type="Pfam" id="PF02875">
    <property type="entry name" value="Mur_ligase_C"/>
    <property type="match status" value="1"/>
</dbReference>
<dbReference type="RefSeq" id="WP_078787550.1">
    <property type="nucleotide sequence ID" value="NZ_FMTO01000009.1"/>
</dbReference>
<evidence type="ECO:0000256" key="7">
    <source>
        <dbReference type="ARBA" id="ARBA00022490"/>
    </source>
</evidence>
<evidence type="ECO:0000259" key="20">
    <source>
        <dbReference type="Pfam" id="PF08245"/>
    </source>
</evidence>
<accession>A0A1T4NUX7</accession>
<dbReference type="InterPro" id="IPR036565">
    <property type="entry name" value="Mur-like_cat_sf"/>
</dbReference>
<feature type="domain" description="Mur ligase central" evidence="20">
    <location>
        <begin position="112"/>
        <end position="292"/>
    </location>
</feature>
<keyword evidence="17 18" id="KW-0132">Cell division</keyword>
<evidence type="ECO:0000256" key="10">
    <source>
        <dbReference type="ARBA" id="ARBA00022840"/>
    </source>
</evidence>
<keyword evidence="22" id="KW-1185">Reference proteome</keyword>
<evidence type="ECO:0000256" key="8">
    <source>
        <dbReference type="ARBA" id="ARBA00022598"/>
    </source>
</evidence>
<dbReference type="EMBL" id="FUXA01000010">
    <property type="protein sequence ID" value="SJZ83160.1"/>
    <property type="molecule type" value="Genomic_DNA"/>
</dbReference>
<evidence type="ECO:0000256" key="9">
    <source>
        <dbReference type="ARBA" id="ARBA00022741"/>
    </source>
</evidence>
<dbReference type="SUPFAM" id="SSF53244">
    <property type="entry name" value="MurD-like peptide ligases, peptide-binding domain"/>
    <property type="match status" value="1"/>
</dbReference>
<evidence type="ECO:0000313" key="21">
    <source>
        <dbReference type="EMBL" id="SJZ83160.1"/>
    </source>
</evidence>
<evidence type="ECO:0000256" key="11">
    <source>
        <dbReference type="ARBA" id="ARBA00022960"/>
    </source>
</evidence>
<comment type="catalytic activity">
    <reaction evidence="16 17 18">
        <text>UDP-N-acetyl-alpha-D-muramoyl-L-alanine + D-glutamate + ATP = UDP-N-acetyl-alpha-D-muramoyl-L-alanyl-D-glutamate + ADP + phosphate + H(+)</text>
        <dbReference type="Rhea" id="RHEA:16429"/>
        <dbReference type="ChEBI" id="CHEBI:15378"/>
        <dbReference type="ChEBI" id="CHEBI:29986"/>
        <dbReference type="ChEBI" id="CHEBI:30616"/>
        <dbReference type="ChEBI" id="CHEBI:43474"/>
        <dbReference type="ChEBI" id="CHEBI:83898"/>
        <dbReference type="ChEBI" id="CHEBI:83900"/>
        <dbReference type="ChEBI" id="CHEBI:456216"/>
        <dbReference type="EC" id="6.3.2.9"/>
    </reaction>
</comment>
<proteinExistence type="inferred from homology"/>
<organism evidence="21 22">
    <name type="scientific">Eubacterium ruminantium</name>
    <dbReference type="NCBI Taxonomy" id="42322"/>
    <lineage>
        <taxon>Bacteria</taxon>
        <taxon>Bacillati</taxon>
        <taxon>Bacillota</taxon>
        <taxon>Clostridia</taxon>
        <taxon>Eubacteriales</taxon>
        <taxon>Eubacteriaceae</taxon>
        <taxon>Eubacterium</taxon>
    </lineage>
</organism>
<dbReference type="SUPFAM" id="SSF53623">
    <property type="entry name" value="MurD-like peptide ligases, catalytic domain"/>
    <property type="match status" value="1"/>
</dbReference>
<sequence length="457" mass="51001">MKGKKVIVAGAGKSGVSSAGLLLRSGANVILFDQNEKVNKEELLQGFTNNENIQIVTGKLSEEDMKDVYIMVISPGIPVDSPFVLEIKEKGIPVWSEIELAYHFNKGHIAAITGTNGKTTTTTLVGEIFKAHTENSVVVGNIGIPFAMFADSTDEDTLVAAEISSFQLETIHDFRPKVSAILNLTPDHLNRHYTFENYARAKYDIAKNQTKDDICILNYDDPETMARRDYVKEAKVVTFSRCHVLDSGVYVKKDSIYIREKKGGKEIFVIKLKDIKILGDHNIENVLAAVAISYYMGIPVETIAEVIEKFKGVEHRIEFVRNIGGVSYYNDSKGTNPDAAIKAIRAMKSTTLLIGGGYDKKNTYDEWVDEFAKKVRYLVLIGETAEDIAKCAKNHGFNNIVFMDSLKDAVLFCNEHAMPQDNVLLSPACASWDMFKSYEERGELFKKYVNEISDSDK</sequence>
<evidence type="ECO:0000256" key="18">
    <source>
        <dbReference type="RuleBase" id="RU003664"/>
    </source>
</evidence>
<evidence type="ECO:0000256" key="1">
    <source>
        <dbReference type="ARBA" id="ARBA00002734"/>
    </source>
</evidence>
<dbReference type="GO" id="GO:0051301">
    <property type="term" value="P:cell division"/>
    <property type="evidence" value="ECO:0007669"/>
    <property type="project" value="UniProtKB-KW"/>
</dbReference>
<evidence type="ECO:0000256" key="17">
    <source>
        <dbReference type="HAMAP-Rule" id="MF_00639"/>
    </source>
</evidence>
<comment type="pathway">
    <text evidence="3 17 18">Cell wall biogenesis; peptidoglycan biosynthesis.</text>
</comment>
<dbReference type="InterPro" id="IPR036615">
    <property type="entry name" value="Mur_ligase_C_dom_sf"/>
</dbReference>
<evidence type="ECO:0000256" key="4">
    <source>
        <dbReference type="ARBA" id="ARBA00010416"/>
    </source>
</evidence>
<dbReference type="Pfam" id="PF21799">
    <property type="entry name" value="MurD-like_N"/>
    <property type="match status" value="1"/>
</dbReference>
<dbReference type="GO" id="GO:0008764">
    <property type="term" value="F:UDP-N-acetylmuramoylalanine-D-glutamate ligase activity"/>
    <property type="evidence" value="ECO:0007669"/>
    <property type="project" value="UniProtKB-UniRule"/>
</dbReference>
<evidence type="ECO:0000256" key="15">
    <source>
        <dbReference type="ARBA" id="ARBA00032324"/>
    </source>
</evidence>
<keyword evidence="10 17" id="KW-0067">ATP-binding</keyword>
<evidence type="ECO:0000256" key="16">
    <source>
        <dbReference type="ARBA" id="ARBA00047632"/>
    </source>
</evidence>
<gene>
    <name evidence="17" type="primary">murD</name>
    <name evidence="21" type="ORF">SAMN02745110_01719</name>
</gene>
<feature type="binding site" evidence="17">
    <location>
        <begin position="114"/>
        <end position="120"/>
    </location>
    <ligand>
        <name>ATP</name>
        <dbReference type="ChEBI" id="CHEBI:30616"/>
    </ligand>
</feature>
<dbReference type="Pfam" id="PF08245">
    <property type="entry name" value="Mur_ligase_M"/>
    <property type="match status" value="1"/>
</dbReference>
<evidence type="ECO:0000259" key="19">
    <source>
        <dbReference type="Pfam" id="PF02875"/>
    </source>
</evidence>
<keyword evidence="8 17" id="KW-0436">Ligase</keyword>
<dbReference type="AlphaFoldDB" id="A0A1T4NUX7"/>
<dbReference type="UniPathway" id="UPA00219"/>
<evidence type="ECO:0000256" key="14">
    <source>
        <dbReference type="ARBA" id="ARBA00030398"/>
    </source>
</evidence>
<dbReference type="GO" id="GO:0005524">
    <property type="term" value="F:ATP binding"/>
    <property type="evidence" value="ECO:0007669"/>
    <property type="project" value="UniProtKB-UniRule"/>
</dbReference>
<dbReference type="GO" id="GO:0071555">
    <property type="term" value="P:cell wall organization"/>
    <property type="evidence" value="ECO:0007669"/>
    <property type="project" value="UniProtKB-KW"/>
</dbReference>
<evidence type="ECO:0000256" key="12">
    <source>
        <dbReference type="ARBA" id="ARBA00022984"/>
    </source>
</evidence>
<name>A0A1T4NUX7_9FIRM</name>
<dbReference type="HAMAP" id="MF_00639">
    <property type="entry name" value="MurD"/>
    <property type="match status" value="1"/>
</dbReference>
<dbReference type="NCBIfam" id="TIGR01087">
    <property type="entry name" value="murD"/>
    <property type="match status" value="1"/>
</dbReference>
<evidence type="ECO:0000256" key="3">
    <source>
        <dbReference type="ARBA" id="ARBA00004752"/>
    </source>
</evidence>
<evidence type="ECO:0000256" key="5">
    <source>
        <dbReference type="ARBA" id="ARBA00012212"/>
    </source>
</evidence>
<comment type="function">
    <text evidence="1 17 18">Cell wall formation. Catalyzes the addition of glutamate to the nucleotide precursor UDP-N-acetylmuramoyl-L-alanine (UMA).</text>
</comment>
<comment type="subcellular location">
    <subcellularLocation>
        <location evidence="2 17 18">Cytoplasm</location>
    </subcellularLocation>
</comment>
<dbReference type="GO" id="GO:0005737">
    <property type="term" value="C:cytoplasm"/>
    <property type="evidence" value="ECO:0007669"/>
    <property type="project" value="UniProtKB-SubCell"/>
</dbReference>
<dbReference type="InterPro" id="IPR004101">
    <property type="entry name" value="Mur_ligase_C"/>
</dbReference>
<evidence type="ECO:0000313" key="22">
    <source>
        <dbReference type="Proteomes" id="UP000189857"/>
    </source>
</evidence>
<comment type="similarity">
    <text evidence="4 17">Belongs to the MurCDEF family.</text>
</comment>
<dbReference type="OrthoDB" id="9809796at2"/>
<dbReference type="Gene3D" id="3.40.50.720">
    <property type="entry name" value="NAD(P)-binding Rossmann-like Domain"/>
    <property type="match status" value="1"/>
</dbReference>
<dbReference type="PANTHER" id="PTHR43692:SF1">
    <property type="entry name" value="UDP-N-ACETYLMURAMOYLALANINE--D-GLUTAMATE LIGASE"/>
    <property type="match status" value="1"/>
</dbReference>
<keyword evidence="13 17" id="KW-0961">Cell wall biogenesis/degradation</keyword>
<dbReference type="GO" id="GO:0008360">
    <property type="term" value="P:regulation of cell shape"/>
    <property type="evidence" value="ECO:0007669"/>
    <property type="project" value="UniProtKB-KW"/>
</dbReference>
<reference evidence="21 22" key="1">
    <citation type="submission" date="2017-02" db="EMBL/GenBank/DDBJ databases">
        <authorList>
            <person name="Peterson S.W."/>
        </authorList>
    </citation>
    <scope>NUCLEOTIDE SEQUENCE [LARGE SCALE GENOMIC DNA]</scope>
    <source>
        <strain evidence="21 22">ATCC 17233</strain>
    </source>
</reference>
<dbReference type="InterPro" id="IPR013221">
    <property type="entry name" value="Mur_ligase_cen"/>
</dbReference>
<evidence type="ECO:0000256" key="2">
    <source>
        <dbReference type="ARBA" id="ARBA00004496"/>
    </source>
</evidence>
<dbReference type="Proteomes" id="UP000189857">
    <property type="component" value="Unassembled WGS sequence"/>
</dbReference>
<protein>
    <recommendedName>
        <fullName evidence="6 17">UDP-N-acetylmuramoylalanine--D-glutamate ligase</fullName>
        <ecNumber evidence="5 17">6.3.2.9</ecNumber>
    </recommendedName>
    <alternativeName>
        <fullName evidence="15 17">D-glutamic acid-adding enzyme</fullName>
    </alternativeName>
    <alternativeName>
        <fullName evidence="14 17">UDP-N-acetylmuramoyl-L-alanyl-D-glutamate synthetase</fullName>
    </alternativeName>
</protein>
<keyword evidence="11 17" id="KW-0133">Cell shape</keyword>
<dbReference type="GO" id="GO:0009252">
    <property type="term" value="P:peptidoglycan biosynthetic process"/>
    <property type="evidence" value="ECO:0007669"/>
    <property type="project" value="UniProtKB-UniRule"/>
</dbReference>
<dbReference type="EC" id="6.3.2.9" evidence="5 17"/>
<keyword evidence="17 18" id="KW-0131">Cell cycle</keyword>